<proteinExistence type="predicted"/>
<comment type="caution">
    <text evidence="1">The sequence shown here is derived from an EMBL/GenBank/DDBJ whole genome shotgun (WGS) entry which is preliminary data.</text>
</comment>
<keyword evidence="2" id="KW-1185">Reference proteome</keyword>
<reference evidence="1" key="1">
    <citation type="submission" date="2021-06" db="EMBL/GenBank/DDBJ databases">
        <authorList>
            <person name="Kallberg Y."/>
            <person name="Tangrot J."/>
            <person name="Rosling A."/>
        </authorList>
    </citation>
    <scope>NUCLEOTIDE SEQUENCE</scope>
    <source>
        <strain evidence="1">BR232B</strain>
    </source>
</reference>
<sequence length="42" mass="4865">MSSCCLTKDAITAFETAFNFLQQGNMEIDYNELKVFRSLKKK</sequence>
<dbReference type="AlphaFoldDB" id="A0A9N9HBC5"/>
<evidence type="ECO:0000313" key="2">
    <source>
        <dbReference type="Proteomes" id="UP000789739"/>
    </source>
</evidence>
<protein>
    <submittedName>
        <fullName evidence="1">5011_t:CDS:1</fullName>
    </submittedName>
</protein>
<dbReference type="EMBL" id="CAJVPI010005450">
    <property type="protein sequence ID" value="CAG8674050.1"/>
    <property type="molecule type" value="Genomic_DNA"/>
</dbReference>
<feature type="non-terminal residue" evidence="1">
    <location>
        <position position="42"/>
    </location>
</feature>
<evidence type="ECO:0000313" key="1">
    <source>
        <dbReference type="EMBL" id="CAG8674050.1"/>
    </source>
</evidence>
<accession>A0A9N9HBC5</accession>
<dbReference type="Proteomes" id="UP000789739">
    <property type="component" value="Unassembled WGS sequence"/>
</dbReference>
<gene>
    <name evidence="1" type="ORF">PBRASI_LOCUS11454</name>
</gene>
<name>A0A9N9HBC5_9GLOM</name>
<organism evidence="1 2">
    <name type="scientific">Paraglomus brasilianum</name>
    <dbReference type="NCBI Taxonomy" id="144538"/>
    <lineage>
        <taxon>Eukaryota</taxon>
        <taxon>Fungi</taxon>
        <taxon>Fungi incertae sedis</taxon>
        <taxon>Mucoromycota</taxon>
        <taxon>Glomeromycotina</taxon>
        <taxon>Glomeromycetes</taxon>
        <taxon>Paraglomerales</taxon>
        <taxon>Paraglomeraceae</taxon>
        <taxon>Paraglomus</taxon>
    </lineage>
</organism>